<keyword evidence="3" id="KW-1185">Reference proteome</keyword>
<evidence type="ECO:0008006" key="4">
    <source>
        <dbReference type="Google" id="ProtNLM"/>
    </source>
</evidence>
<organism evidence="2 3">
    <name type="scientific">Exophiala bonariae</name>
    <dbReference type="NCBI Taxonomy" id="1690606"/>
    <lineage>
        <taxon>Eukaryota</taxon>
        <taxon>Fungi</taxon>
        <taxon>Dikarya</taxon>
        <taxon>Ascomycota</taxon>
        <taxon>Pezizomycotina</taxon>
        <taxon>Eurotiomycetes</taxon>
        <taxon>Chaetothyriomycetidae</taxon>
        <taxon>Chaetothyriales</taxon>
        <taxon>Herpotrichiellaceae</taxon>
        <taxon>Exophiala</taxon>
    </lineage>
</organism>
<dbReference type="InterPro" id="IPR036291">
    <property type="entry name" value="NAD(P)-bd_dom_sf"/>
</dbReference>
<dbReference type="AlphaFoldDB" id="A0AAV9N417"/>
<accession>A0AAV9N417</accession>
<dbReference type="Gene3D" id="3.40.50.720">
    <property type="entry name" value="NAD(P)-binding Rossmann-like Domain"/>
    <property type="match status" value="1"/>
</dbReference>
<dbReference type="Pfam" id="PF00106">
    <property type="entry name" value="adh_short"/>
    <property type="match status" value="1"/>
</dbReference>
<dbReference type="PRINTS" id="PR00081">
    <property type="entry name" value="GDHRDH"/>
</dbReference>
<dbReference type="GO" id="GO:0019748">
    <property type="term" value="P:secondary metabolic process"/>
    <property type="evidence" value="ECO:0007669"/>
    <property type="project" value="TreeGrafter"/>
</dbReference>
<dbReference type="PANTHER" id="PTHR43544">
    <property type="entry name" value="SHORT-CHAIN DEHYDROGENASE/REDUCTASE"/>
    <property type="match status" value="1"/>
</dbReference>
<dbReference type="Proteomes" id="UP001358417">
    <property type="component" value="Unassembled WGS sequence"/>
</dbReference>
<protein>
    <recommendedName>
        <fullName evidence="4">Short chain dehydrogenase</fullName>
    </recommendedName>
</protein>
<dbReference type="GO" id="GO:0016491">
    <property type="term" value="F:oxidoreductase activity"/>
    <property type="evidence" value="ECO:0007669"/>
    <property type="project" value="TreeGrafter"/>
</dbReference>
<dbReference type="SUPFAM" id="SSF51735">
    <property type="entry name" value="NAD(P)-binding Rossmann-fold domains"/>
    <property type="match status" value="1"/>
</dbReference>
<dbReference type="InterPro" id="IPR051468">
    <property type="entry name" value="Fungal_SecMetab_SDRs"/>
</dbReference>
<dbReference type="InterPro" id="IPR002347">
    <property type="entry name" value="SDR_fam"/>
</dbReference>
<dbReference type="PANTHER" id="PTHR43544:SF32">
    <property type="entry name" value="CHAIN DEHYDROGENASE, PUTATIVE (AFU_ORTHOLOGUE AFUA_5G01530)-RELATED"/>
    <property type="match status" value="1"/>
</dbReference>
<evidence type="ECO:0000256" key="1">
    <source>
        <dbReference type="ARBA" id="ARBA00006484"/>
    </source>
</evidence>
<comment type="similarity">
    <text evidence="1">Belongs to the short-chain dehydrogenases/reductases (SDR) family.</text>
</comment>
<reference evidence="2 3" key="1">
    <citation type="submission" date="2023-08" db="EMBL/GenBank/DDBJ databases">
        <title>Black Yeasts Isolated from many extreme environments.</title>
        <authorList>
            <person name="Coleine C."/>
            <person name="Stajich J.E."/>
            <person name="Selbmann L."/>
        </authorList>
    </citation>
    <scope>NUCLEOTIDE SEQUENCE [LARGE SCALE GENOMIC DNA]</scope>
    <source>
        <strain evidence="2 3">CCFEE 5792</strain>
    </source>
</reference>
<evidence type="ECO:0000313" key="2">
    <source>
        <dbReference type="EMBL" id="KAK5047650.1"/>
    </source>
</evidence>
<comment type="caution">
    <text evidence="2">The sequence shown here is derived from an EMBL/GenBank/DDBJ whole genome shotgun (WGS) entry which is preliminary data.</text>
</comment>
<dbReference type="GeneID" id="89974487"/>
<sequence>MPPRVALVTGANSGIGFAISKALTAVKDEFTVIMTGRTLAKVESARKEIEVGDLAVAQLDTTDELSIANCVSFVQEEFGRLDVLINNAGVAPEGPDLGNIYRTTLTTNVIGPALVSAAFRPLLLKSSNPYSVYISSMTGSLGLISDPKSYMRITGAGSPAYRASKAALNMVILHEQLEVASTNLKIFALCPGFVVSNLRGTSKEAREAGGRAGDPAESASAVLSILHGERDADAQKMIHKDGTHPW</sequence>
<evidence type="ECO:0000313" key="3">
    <source>
        <dbReference type="Proteomes" id="UP001358417"/>
    </source>
</evidence>
<dbReference type="EMBL" id="JAVRRD010000024">
    <property type="protein sequence ID" value="KAK5047650.1"/>
    <property type="molecule type" value="Genomic_DNA"/>
</dbReference>
<gene>
    <name evidence="2" type="ORF">LTR84_006315</name>
</gene>
<dbReference type="GO" id="GO:0005737">
    <property type="term" value="C:cytoplasm"/>
    <property type="evidence" value="ECO:0007669"/>
    <property type="project" value="TreeGrafter"/>
</dbReference>
<name>A0AAV9N417_9EURO</name>
<dbReference type="RefSeq" id="XP_064703177.1">
    <property type="nucleotide sequence ID" value="XM_064849876.1"/>
</dbReference>
<proteinExistence type="inferred from homology"/>